<organism evidence="3 4">
    <name type="scientific">Affinibrenneria salicis</name>
    <dbReference type="NCBI Taxonomy" id="2590031"/>
    <lineage>
        <taxon>Bacteria</taxon>
        <taxon>Pseudomonadati</taxon>
        <taxon>Pseudomonadota</taxon>
        <taxon>Gammaproteobacteria</taxon>
        <taxon>Enterobacterales</taxon>
        <taxon>Pectobacteriaceae</taxon>
        <taxon>Affinibrenneria</taxon>
    </lineage>
</organism>
<evidence type="ECO:0000313" key="2">
    <source>
        <dbReference type="EMBL" id="KAA9002446.1"/>
    </source>
</evidence>
<dbReference type="SUPFAM" id="SSF54593">
    <property type="entry name" value="Glyoxalase/Bleomycin resistance protein/Dihydroxybiphenyl dioxygenase"/>
    <property type="match status" value="1"/>
</dbReference>
<dbReference type="Gene3D" id="3.10.180.10">
    <property type="entry name" value="2,3-Dihydroxybiphenyl 1,2-Dioxygenase, domain 1"/>
    <property type="match status" value="1"/>
</dbReference>
<dbReference type="AlphaFoldDB" id="A0A5J5G7Q6"/>
<sequence>MANLLWDHAVHYVNNPDEAITAFTGHQLLAVRGGVHPDWGTHNALSYFGLTYIEFLSIYDADKLAEVQDSFLLSRDALKLLPAHQVLNRVALRSADIDATHATLARQGLSLSPILDGKRHDAQGNLIEWRIFTIDGSYQGVAYPFIIQWGNPDEERLKLLRQRGLDRPHPAGAVTMAAALFDVEQPQAVAAHWQQLFGLARDPQDPARLLIGEEGQRFIFRHGSLNRLSAIQLRTDHPELAGSSLRIGDGEYQFV</sequence>
<dbReference type="InterPro" id="IPR025870">
    <property type="entry name" value="Glyoxalase-like_dom"/>
</dbReference>
<reference evidence="3 4" key="1">
    <citation type="submission" date="2019-09" db="EMBL/GenBank/DDBJ databases">
        <authorList>
            <person name="Li Y."/>
        </authorList>
    </citation>
    <scope>NUCLEOTIDE SEQUENCE [LARGE SCALE GENOMIC DNA]</scope>
    <source>
        <strain evidence="3 4">L3-3HA</strain>
    </source>
</reference>
<dbReference type="EMBL" id="VYKJ01000001">
    <property type="protein sequence ID" value="KAA9002446.1"/>
    <property type="molecule type" value="Genomic_DNA"/>
</dbReference>
<dbReference type="PANTHER" id="PTHR40265">
    <property type="entry name" value="BLL2707 PROTEIN"/>
    <property type="match status" value="1"/>
</dbReference>
<evidence type="ECO:0000313" key="4">
    <source>
        <dbReference type="Proteomes" id="UP000335415"/>
    </source>
</evidence>
<comment type="caution">
    <text evidence="3">The sequence shown here is derived from an EMBL/GenBank/DDBJ whole genome shotgun (WGS) entry which is preliminary data.</text>
</comment>
<evidence type="ECO:0000259" key="1">
    <source>
        <dbReference type="Pfam" id="PF13468"/>
    </source>
</evidence>
<protein>
    <submittedName>
        <fullName evidence="3">VOC family protein</fullName>
    </submittedName>
</protein>
<proteinExistence type="predicted"/>
<name>A0A5J5G7Q6_9GAMM</name>
<dbReference type="PANTHER" id="PTHR40265:SF1">
    <property type="entry name" value="GLYOXALASE-LIKE DOMAIN-CONTAINING PROTEIN"/>
    <property type="match status" value="1"/>
</dbReference>
<dbReference type="Pfam" id="PF13468">
    <property type="entry name" value="Glyoxalase_3"/>
    <property type="match status" value="1"/>
</dbReference>
<dbReference type="EMBL" id="VYKJ01000001">
    <property type="protein sequence ID" value="KAA9003266.1"/>
    <property type="molecule type" value="Genomic_DNA"/>
</dbReference>
<dbReference type="Proteomes" id="UP000335415">
    <property type="component" value="Unassembled WGS sequence"/>
</dbReference>
<evidence type="ECO:0000313" key="3">
    <source>
        <dbReference type="EMBL" id="KAA9003266.1"/>
    </source>
</evidence>
<keyword evidence="4" id="KW-1185">Reference proteome</keyword>
<gene>
    <name evidence="2" type="ORF">FJU30_00065</name>
    <name evidence="3" type="ORF">FJU30_04700</name>
</gene>
<accession>A0A5J5G7Q6</accession>
<feature type="domain" description="Glyoxalase-like" evidence="1">
    <location>
        <begin position="6"/>
        <end position="197"/>
    </location>
</feature>
<dbReference type="RefSeq" id="WP_150433417.1">
    <property type="nucleotide sequence ID" value="NZ_VYKJ01000001.1"/>
</dbReference>
<dbReference type="InterPro" id="IPR029068">
    <property type="entry name" value="Glyas_Bleomycin-R_OHBP_Dase"/>
</dbReference>
<dbReference type="OrthoDB" id="5801364at2"/>